<evidence type="ECO:0000256" key="1">
    <source>
        <dbReference type="SAM" id="MobiDB-lite"/>
    </source>
</evidence>
<name>A0A8J3ZTW7_9ACTN</name>
<evidence type="ECO:0000313" key="2">
    <source>
        <dbReference type="EMBL" id="GIJ69003.1"/>
    </source>
</evidence>
<reference evidence="2" key="1">
    <citation type="submission" date="2021-01" db="EMBL/GenBank/DDBJ databases">
        <title>Whole genome shotgun sequence of Virgisporangium ochraceum NBRC 16418.</title>
        <authorList>
            <person name="Komaki H."/>
            <person name="Tamura T."/>
        </authorList>
    </citation>
    <scope>NUCLEOTIDE SEQUENCE</scope>
    <source>
        <strain evidence="2">NBRC 16418</strain>
    </source>
</reference>
<proteinExistence type="predicted"/>
<evidence type="ECO:0000313" key="3">
    <source>
        <dbReference type="Proteomes" id="UP000635606"/>
    </source>
</evidence>
<accession>A0A8J3ZTW7</accession>
<keyword evidence="3" id="KW-1185">Reference proteome</keyword>
<feature type="region of interest" description="Disordered" evidence="1">
    <location>
        <begin position="1"/>
        <end position="35"/>
    </location>
</feature>
<organism evidence="2 3">
    <name type="scientific">Virgisporangium ochraceum</name>
    <dbReference type="NCBI Taxonomy" id="65505"/>
    <lineage>
        <taxon>Bacteria</taxon>
        <taxon>Bacillati</taxon>
        <taxon>Actinomycetota</taxon>
        <taxon>Actinomycetes</taxon>
        <taxon>Micromonosporales</taxon>
        <taxon>Micromonosporaceae</taxon>
        <taxon>Virgisporangium</taxon>
    </lineage>
</organism>
<feature type="region of interest" description="Disordered" evidence="1">
    <location>
        <begin position="79"/>
        <end position="104"/>
    </location>
</feature>
<feature type="compositionally biased region" description="Polar residues" evidence="1">
    <location>
        <begin position="1"/>
        <end position="29"/>
    </location>
</feature>
<dbReference type="EMBL" id="BOPH01000053">
    <property type="protein sequence ID" value="GIJ69003.1"/>
    <property type="molecule type" value="Genomic_DNA"/>
</dbReference>
<gene>
    <name evidence="2" type="ORF">Voc01_039200</name>
</gene>
<protein>
    <submittedName>
        <fullName evidence="2">Uncharacterized protein</fullName>
    </submittedName>
</protein>
<dbReference type="AlphaFoldDB" id="A0A8J3ZTW7"/>
<sequence length="104" mass="11045">MKSSFATNPPTGENTNDQIGSHCHQTSRPTPAMAATTATAVTHFFMRTTLGRKASTVVVLGHVSDTHPRVYPLRAVSGPVTRRSSGSVDAMIARDARRPAATIT</sequence>
<dbReference type="Proteomes" id="UP000635606">
    <property type="component" value="Unassembled WGS sequence"/>
</dbReference>
<comment type="caution">
    <text evidence="2">The sequence shown here is derived from an EMBL/GenBank/DDBJ whole genome shotgun (WGS) entry which is preliminary data.</text>
</comment>